<keyword evidence="3" id="KW-1185">Reference proteome</keyword>
<dbReference type="EMBL" id="CAJPEX010006306">
    <property type="protein sequence ID" value="CAG0924011.1"/>
    <property type="molecule type" value="Genomic_DNA"/>
</dbReference>
<keyword evidence="1" id="KW-0472">Membrane</keyword>
<reference evidence="2" key="1">
    <citation type="submission" date="2020-11" db="EMBL/GenBank/DDBJ databases">
        <authorList>
            <person name="Tran Van P."/>
        </authorList>
    </citation>
    <scope>NUCLEOTIDE SEQUENCE</scope>
</reference>
<proteinExistence type="predicted"/>
<dbReference type="EMBL" id="OA888343">
    <property type="protein sequence ID" value="CAD7283859.1"/>
    <property type="molecule type" value="Genomic_DNA"/>
</dbReference>
<dbReference type="Proteomes" id="UP000678499">
    <property type="component" value="Unassembled WGS sequence"/>
</dbReference>
<dbReference type="AlphaFoldDB" id="A0A7R9GIJ0"/>
<name>A0A7R9GIJ0_9CRUS</name>
<organism evidence="2">
    <name type="scientific">Notodromas monacha</name>
    <dbReference type="NCBI Taxonomy" id="399045"/>
    <lineage>
        <taxon>Eukaryota</taxon>
        <taxon>Metazoa</taxon>
        <taxon>Ecdysozoa</taxon>
        <taxon>Arthropoda</taxon>
        <taxon>Crustacea</taxon>
        <taxon>Oligostraca</taxon>
        <taxon>Ostracoda</taxon>
        <taxon>Podocopa</taxon>
        <taxon>Podocopida</taxon>
        <taxon>Cypridocopina</taxon>
        <taxon>Cypridoidea</taxon>
        <taxon>Cyprididae</taxon>
        <taxon>Notodromas</taxon>
    </lineage>
</organism>
<accession>A0A7R9GIJ0</accession>
<evidence type="ECO:0000256" key="1">
    <source>
        <dbReference type="SAM" id="Phobius"/>
    </source>
</evidence>
<keyword evidence="1" id="KW-0812">Transmembrane</keyword>
<keyword evidence="1" id="KW-1133">Transmembrane helix</keyword>
<evidence type="ECO:0000313" key="3">
    <source>
        <dbReference type="Proteomes" id="UP000678499"/>
    </source>
</evidence>
<gene>
    <name evidence="2" type="ORF">NMOB1V02_LOCUS11469</name>
</gene>
<evidence type="ECO:0000313" key="2">
    <source>
        <dbReference type="EMBL" id="CAD7283859.1"/>
    </source>
</evidence>
<protein>
    <submittedName>
        <fullName evidence="2">Uncharacterized protein</fullName>
    </submittedName>
</protein>
<feature type="transmembrane region" description="Helical" evidence="1">
    <location>
        <begin position="29"/>
        <end position="49"/>
    </location>
</feature>
<sequence>MMETVKMTTEPGMEIPRNSSEIQANDVCWFFFFFHAVYFHAAFLIRSLFSWMA</sequence>